<accession>A0ABQ8X242</accession>
<evidence type="ECO:0000313" key="5">
    <source>
        <dbReference type="Proteomes" id="UP001150062"/>
    </source>
</evidence>
<keyword evidence="5" id="KW-1185">Reference proteome</keyword>
<keyword evidence="1" id="KW-0802">TPR repeat</keyword>
<dbReference type="Proteomes" id="UP001150062">
    <property type="component" value="Unassembled WGS sequence"/>
</dbReference>
<organism evidence="4 5">
    <name type="scientific">Anaeramoeba flamelloides</name>
    <dbReference type="NCBI Taxonomy" id="1746091"/>
    <lineage>
        <taxon>Eukaryota</taxon>
        <taxon>Metamonada</taxon>
        <taxon>Anaeramoebidae</taxon>
        <taxon>Anaeramoeba</taxon>
    </lineage>
</organism>
<sequence length="1117" mass="133666">MKKRPRNKKEYLYLVYFRTWEWDLKRDLLHCLQLYLIDIALIVFSIIIFALVFRIPSFIKQFYKLNKLYHNNNKNNININLEIANIPNPYPDFKYNFLDFIDIKDYYSSLPKYEQFLEQLKNKNNQNLNNQRITKEISSEVEYANEILINTHSFNENLLKKDQTNLEKLFFQKNYLYPYYYNNKNLKDRVKSFFRNVINENKIKLGRTKNYIKKQNLNFTNIKNNNKKQKIELISKYKNNFNYYKYYKVLKRKQDEIKKLTIKKRIEYFANDLYARVCGNIETKLGLSNYSLLLTIIGEIFGEELKNSKIKPEINNDEFIIEIQNLAKKSKNKIIMLAIQTGYNEEFVPSIFRLSLIKKNQIPKRIIKIFDQIYLNCLNSTPSNYFDQIIKYWFCIFTNNENFWSMLKNIDNRNIQNMNIHSNTNGNGNDNDASLETINKDQFIEFFRYLSLIRTDLCKKIIKSFGYNKIFHYSKFNHNLPILVKRGEIIKKYKYQYKELFNRLTRKNQTNFYVVIKSILPSYSQYENLKLYNKLFKIYLGETFDFSNYSISHFKTLQEILKVLIGLNPNLFYDELIKNNQNIYNFRLSRIKFNKIKYSNHVFNTNTNSGRGGKTSNPFIEENKKKILKEIFNRFKIIDNKDFININMIFWLKTLLIEKNIFYSISKDLTLSDFQKIINFDQNTFDNLLKIFGYKNYELLNKQKRFKKINKLVNIAKAFFHYNDKNIDSNGGSSSDSSTNNNNNSSSSDKINNEKNYNNTNNNKVKELDMFLYYLGEISLLKAICLIKKNCISEIDKYGELYLLRFHYLRKIKYFQKIFDEYPNILKNKFQNKELKLKIFFEIGLAYFENCNYNKANYYFNKILKTSKKKFPKLGSTFLQLMYKKILQIATYQLFLKFNLLLSSLFILIIYLIWSSLPVLISLLLWHYTLNTIFIFISLPFCALFLYSGYSIIEKNWKPNPDYKLNNVNTNAWNQIAEIAFRFDVSNKRVLKVQIGEIICLFYKNNNTFPYYGKFRCRSCMPILLVPNTNSSQNFISLQMAILQNNGKKSNNLNSLKILDLSMDPWFHKLSSKGETNLLEGKIYITKLNHFLKQVYLLSGVNNGQFFEISYQNDLFF</sequence>
<feature type="repeat" description="TPR" evidence="1">
    <location>
        <begin position="837"/>
        <end position="870"/>
    </location>
</feature>
<feature type="transmembrane region" description="Helical" evidence="3">
    <location>
        <begin position="926"/>
        <end position="947"/>
    </location>
</feature>
<keyword evidence="3" id="KW-0812">Transmembrane</keyword>
<gene>
    <name evidence="4" type="ORF">M0813_10703</name>
</gene>
<dbReference type="EMBL" id="JAOAOG010000342">
    <property type="protein sequence ID" value="KAJ6226485.1"/>
    <property type="molecule type" value="Genomic_DNA"/>
</dbReference>
<evidence type="ECO:0000256" key="2">
    <source>
        <dbReference type="SAM" id="MobiDB-lite"/>
    </source>
</evidence>
<feature type="transmembrane region" description="Helical" evidence="3">
    <location>
        <begin position="34"/>
        <end position="53"/>
    </location>
</feature>
<name>A0ABQ8X242_9EUKA</name>
<dbReference type="InterPro" id="IPR019734">
    <property type="entry name" value="TPR_rpt"/>
</dbReference>
<dbReference type="PROSITE" id="PS50005">
    <property type="entry name" value="TPR"/>
    <property type="match status" value="1"/>
</dbReference>
<reference evidence="4" key="1">
    <citation type="submission" date="2022-08" db="EMBL/GenBank/DDBJ databases">
        <title>Novel sulfate-reducing endosymbionts in the free-living metamonad Anaeramoeba.</title>
        <authorList>
            <person name="Jerlstrom-Hultqvist J."/>
            <person name="Cepicka I."/>
            <person name="Gallot-Lavallee L."/>
            <person name="Salas-Leiva D."/>
            <person name="Curtis B.A."/>
            <person name="Zahonova K."/>
            <person name="Pipaliya S."/>
            <person name="Dacks J."/>
            <person name="Roger A.J."/>
        </authorList>
    </citation>
    <scope>NUCLEOTIDE SEQUENCE</scope>
    <source>
        <strain evidence="4">Schooner1</strain>
    </source>
</reference>
<protein>
    <submittedName>
        <fullName evidence="4">Uncharacterized protein</fullName>
    </submittedName>
</protein>
<evidence type="ECO:0000256" key="3">
    <source>
        <dbReference type="SAM" id="Phobius"/>
    </source>
</evidence>
<evidence type="ECO:0000256" key="1">
    <source>
        <dbReference type="PROSITE-ProRule" id="PRU00339"/>
    </source>
</evidence>
<keyword evidence="3" id="KW-1133">Transmembrane helix</keyword>
<keyword evidence="3" id="KW-0472">Membrane</keyword>
<feature type="region of interest" description="Disordered" evidence="2">
    <location>
        <begin position="730"/>
        <end position="758"/>
    </location>
</feature>
<comment type="caution">
    <text evidence="4">The sequence shown here is derived from an EMBL/GenBank/DDBJ whole genome shotgun (WGS) entry which is preliminary data.</text>
</comment>
<evidence type="ECO:0000313" key="4">
    <source>
        <dbReference type="EMBL" id="KAJ6226485.1"/>
    </source>
</evidence>
<proteinExistence type="predicted"/>